<proteinExistence type="predicted"/>
<dbReference type="AlphaFoldDB" id="A0AA36CBY0"/>
<evidence type="ECO:0000259" key="3">
    <source>
        <dbReference type="Pfam" id="PF02463"/>
    </source>
</evidence>
<name>A0AA36CBY0_9BILA</name>
<dbReference type="InterPro" id="IPR027417">
    <property type="entry name" value="P-loop_NTPase"/>
</dbReference>
<evidence type="ECO:0000256" key="1">
    <source>
        <dbReference type="ARBA" id="ARBA00023054"/>
    </source>
</evidence>
<dbReference type="EMBL" id="CATQJA010001087">
    <property type="protein sequence ID" value="CAJ0565637.1"/>
    <property type="molecule type" value="Genomic_DNA"/>
</dbReference>
<evidence type="ECO:0000256" key="2">
    <source>
        <dbReference type="SAM" id="Coils"/>
    </source>
</evidence>
<keyword evidence="6" id="KW-1185">Reference proteome</keyword>
<sequence>MSRFEKFERAHVLKSFSQDKRRLQIHQVIVTEQNVAKMLIDTRGALPSRTHFLPLDRIEARTLPAKTVAEAKKIAQSYGEECWLATELIRHDNSPGLEKAFQTVFGSIIICESSKVAEKITYGNLRATTVTLEGDKYTSVGTASGGFRGDKSNNYLRLAKAYRQWKSESAQKHALIKTLKAEIEALNQAKADADQLNLRINSIDGRLDLLQLSIDNNPREMLANDLQRIDAELAEIDERSAQAAPRVKELETKLTDAEKRKKNAKQFREDEEKKAKQELKAAQEALAALGDEVQRSKAALAQKRADVTESEKAISEAQESIKKLQDDFEEIKREIAAKDLEQKAVKAEFDAVKSRLEDLRGEKRKKEEELREIKKQGEEARKESIAEAERCKELKEKYSHYKEQASNMAKQYQHAMREYRWLADVEDQLAVKGTDFEFPSGFTADKGKKDVDDLKERQDKLSRNLNVKAMNLLAQAEDSVMTLLKKKETLYKDRKTLQETIHKLDEKRKEEISKAYHQVTKDMSSIFSTLLVNADAKLEPPAGMTEHQGLEIKVAFQGKWKESLTELSGGQKSLVALSLVLAMLKFKPAPLYILDEVDAALDISHTQNIGLMIKKHFTNSQFIIVSLKEGMFNNANVLFRTSFAEGTSRVDRFASKN</sequence>
<dbReference type="GO" id="GO:0005694">
    <property type="term" value="C:chromosome"/>
    <property type="evidence" value="ECO:0007669"/>
    <property type="project" value="InterPro"/>
</dbReference>
<dbReference type="SUPFAM" id="SSF52540">
    <property type="entry name" value="P-loop containing nucleoside triphosphate hydrolases"/>
    <property type="match status" value="1"/>
</dbReference>
<dbReference type="Gene3D" id="3.40.50.300">
    <property type="entry name" value="P-loop containing nucleotide triphosphate hydrolases"/>
    <property type="match status" value="1"/>
</dbReference>
<feature type="domain" description="RecF/RecN/SMC N-terminal" evidence="3">
    <location>
        <begin position="357"/>
        <end position="645"/>
    </location>
</feature>
<dbReference type="Proteomes" id="UP001177023">
    <property type="component" value="Unassembled WGS sequence"/>
</dbReference>
<reference evidence="5" key="1">
    <citation type="submission" date="2023-06" db="EMBL/GenBank/DDBJ databases">
        <authorList>
            <person name="Delattre M."/>
        </authorList>
    </citation>
    <scope>NUCLEOTIDE SEQUENCE</scope>
    <source>
        <strain evidence="5">AF72</strain>
    </source>
</reference>
<dbReference type="SUPFAM" id="SSF75553">
    <property type="entry name" value="Smc hinge domain"/>
    <property type="match status" value="1"/>
</dbReference>
<comment type="caution">
    <text evidence="5">The sequence shown here is derived from an EMBL/GenBank/DDBJ whole genome shotgun (WGS) entry which is preliminary data.</text>
</comment>
<feature type="domain" description="SMC hinge" evidence="4">
    <location>
        <begin position="25"/>
        <end position="120"/>
    </location>
</feature>
<dbReference type="Gene3D" id="1.20.1060.20">
    <property type="match status" value="1"/>
</dbReference>
<dbReference type="GO" id="GO:0051276">
    <property type="term" value="P:chromosome organization"/>
    <property type="evidence" value="ECO:0007669"/>
    <property type="project" value="InterPro"/>
</dbReference>
<dbReference type="InterPro" id="IPR010935">
    <property type="entry name" value="SMC_hinge"/>
</dbReference>
<feature type="coiled-coil region" evidence="2">
    <location>
        <begin position="176"/>
        <end position="411"/>
    </location>
</feature>
<evidence type="ECO:0008006" key="7">
    <source>
        <dbReference type="Google" id="ProtNLM"/>
    </source>
</evidence>
<dbReference type="Pfam" id="PF06470">
    <property type="entry name" value="SMC_hinge"/>
    <property type="match status" value="1"/>
</dbReference>
<dbReference type="Gene3D" id="3.30.70.1620">
    <property type="match status" value="1"/>
</dbReference>
<dbReference type="GO" id="GO:0005524">
    <property type="term" value="F:ATP binding"/>
    <property type="evidence" value="ECO:0007669"/>
    <property type="project" value="InterPro"/>
</dbReference>
<keyword evidence="1 2" id="KW-0175">Coiled coil</keyword>
<dbReference type="InterPro" id="IPR003395">
    <property type="entry name" value="RecF/RecN/SMC_N"/>
</dbReference>
<feature type="non-terminal residue" evidence="5">
    <location>
        <position position="657"/>
    </location>
</feature>
<feature type="coiled-coil region" evidence="2">
    <location>
        <begin position="444"/>
        <end position="514"/>
    </location>
</feature>
<dbReference type="GO" id="GO:0032991">
    <property type="term" value="C:protein-containing complex"/>
    <property type="evidence" value="ECO:0007669"/>
    <property type="project" value="UniProtKB-ARBA"/>
</dbReference>
<evidence type="ECO:0000259" key="4">
    <source>
        <dbReference type="Pfam" id="PF06470"/>
    </source>
</evidence>
<evidence type="ECO:0000313" key="5">
    <source>
        <dbReference type="EMBL" id="CAJ0565637.1"/>
    </source>
</evidence>
<dbReference type="Pfam" id="PF02463">
    <property type="entry name" value="SMC_N"/>
    <property type="match status" value="1"/>
</dbReference>
<dbReference type="InterPro" id="IPR036277">
    <property type="entry name" value="SMC_hinge_sf"/>
</dbReference>
<gene>
    <name evidence="5" type="ORF">MSPICULIGERA_LOCUS4270</name>
</gene>
<evidence type="ECO:0000313" key="6">
    <source>
        <dbReference type="Proteomes" id="UP001177023"/>
    </source>
</evidence>
<protein>
    <recommendedName>
        <fullName evidence="7">Structural maintenance of chromosomes protein 2</fullName>
    </recommendedName>
</protein>
<dbReference type="PANTHER" id="PTHR43977">
    <property type="entry name" value="STRUCTURAL MAINTENANCE OF CHROMOSOMES PROTEIN 3"/>
    <property type="match status" value="1"/>
</dbReference>
<organism evidence="5 6">
    <name type="scientific">Mesorhabditis spiculigera</name>
    <dbReference type="NCBI Taxonomy" id="96644"/>
    <lineage>
        <taxon>Eukaryota</taxon>
        <taxon>Metazoa</taxon>
        <taxon>Ecdysozoa</taxon>
        <taxon>Nematoda</taxon>
        <taxon>Chromadorea</taxon>
        <taxon>Rhabditida</taxon>
        <taxon>Rhabditina</taxon>
        <taxon>Rhabditomorpha</taxon>
        <taxon>Rhabditoidea</taxon>
        <taxon>Rhabditidae</taxon>
        <taxon>Mesorhabditinae</taxon>
        <taxon>Mesorhabditis</taxon>
    </lineage>
</organism>
<accession>A0AA36CBY0</accession>